<dbReference type="KEGG" id="ola:101165592"/>
<feature type="compositionally biased region" description="Basic residues" evidence="1">
    <location>
        <begin position="1"/>
        <end position="16"/>
    </location>
</feature>
<reference evidence="2" key="2">
    <citation type="submission" date="2025-08" db="UniProtKB">
        <authorList>
            <consortium name="Ensembl"/>
        </authorList>
    </citation>
    <scope>IDENTIFICATION</scope>
    <source>
        <strain evidence="2">Hd-rR</strain>
    </source>
</reference>
<dbReference type="RefSeq" id="XP_004079713.1">
    <property type="nucleotide sequence ID" value="XM_004079665.4"/>
</dbReference>
<dbReference type="eggNOG" id="ENOG502RN9N">
    <property type="taxonomic scope" value="Eukaryota"/>
</dbReference>
<evidence type="ECO:0000313" key="3">
    <source>
        <dbReference type="Proteomes" id="UP000001038"/>
    </source>
</evidence>
<dbReference type="PANTHER" id="PTHR14740">
    <property type="entry name" value="CASPASE ACTIVITY AND APOPTOSIS INHIBITOR 1"/>
    <property type="match status" value="1"/>
</dbReference>
<evidence type="ECO:0000256" key="1">
    <source>
        <dbReference type="SAM" id="MobiDB-lite"/>
    </source>
</evidence>
<dbReference type="InterPro" id="IPR038991">
    <property type="entry name" value="CAAP1"/>
</dbReference>
<name>H2LH45_ORYLA</name>
<dbReference type="GO" id="GO:0042981">
    <property type="term" value="P:regulation of apoptotic process"/>
    <property type="evidence" value="ECO:0007669"/>
    <property type="project" value="InterPro"/>
</dbReference>
<dbReference type="Ensembl" id="ENSORLT00000005300.2">
    <property type="protein sequence ID" value="ENSORLP00000005299.1"/>
    <property type="gene ID" value="ENSORLG00000004231.2"/>
</dbReference>
<feature type="region of interest" description="Disordered" evidence="1">
    <location>
        <begin position="188"/>
        <end position="239"/>
    </location>
</feature>
<feature type="region of interest" description="Disordered" evidence="1">
    <location>
        <begin position="255"/>
        <end position="292"/>
    </location>
</feature>
<feature type="region of interest" description="Disordered" evidence="1">
    <location>
        <begin position="135"/>
        <end position="174"/>
    </location>
</feature>
<feature type="region of interest" description="Disordered" evidence="1">
    <location>
        <begin position="1"/>
        <end position="46"/>
    </location>
</feature>
<gene>
    <name evidence="2" type="primary">CAAP1</name>
</gene>
<dbReference type="OrthoDB" id="10064012at2759"/>
<reference evidence="2" key="3">
    <citation type="submission" date="2025-09" db="UniProtKB">
        <authorList>
            <consortium name="Ensembl"/>
        </authorList>
    </citation>
    <scope>IDENTIFICATION</scope>
    <source>
        <strain evidence="2">Hd-rR</strain>
    </source>
</reference>
<dbReference type="FunCoup" id="H2LH45">
    <property type="interactions" value="748"/>
</dbReference>
<evidence type="ECO:0000313" key="2">
    <source>
        <dbReference type="Ensembl" id="ENSORLP00000005299.1"/>
    </source>
</evidence>
<protein>
    <submittedName>
        <fullName evidence="2">Caspase activity and apoptosis inhibitor 1</fullName>
    </submittedName>
</protein>
<reference evidence="2 3" key="1">
    <citation type="journal article" date="2007" name="Nature">
        <title>The medaka draft genome and insights into vertebrate genome evolution.</title>
        <authorList>
            <person name="Kasahara M."/>
            <person name="Naruse K."/>
            <person name="Sasaki S."/>
            <person name="Nakatani Y."/>
            <person name="Qu W."/>
            <person name="Ahsan B."/>
            <person name="Yamada T."/>
            <person name="Nagayasu Y."/>
            <person name="Doi K."/>
            <person name="Kasai Y."/>
            <person name="Jindo T."/>
            <person name="Kobayashi D."/>
            <person name="Shimada A."/>
            <person name="Toyoda A."/>
            <person name="Kuroki Y."/>
            <person name="Fujiyama A."/>
            <person name="Sasaki T."/>
            <person name="Shimizu A."/>
            <person name="Asakawa S."/>
            <person name="Shimizu N."/>
            <person name="Hashimoto S."/>
            <person name="Yang J."/>
            <person name="Lee Y."/>
            <person name="Matsushima K."/>
            <person name="Sugano S."/>
            <person name="Sakaizumi M."/>
            <person name="Narita T."/>
            <person name="Ohishi K."/>
            <person name="Haga S."/>
            <person name="Ohta F."/>
            <person name="Nomoto H."/>
            <person name="Nogata K."/>
            <person name="Morishita T."/>
            <person name="Endo T."/>
            <person name="Shin-I T."/>
            <person name="Takeda H."/>
            <person name="Morishita S."/>
            <person name="Kohara Y."/>
        </authorList>
    </citation>
    <scope>NUCLEOTIDE SEQUENCE [LARGE SCALE GENOMIC DNA]</scope>
    <source>
        <strain evidence="2 3">Hd-rR</strain>
    </source>
</reference>
<dbReference type="CTD" id="79886"/>
<dbReference type="GeneTree" id="ENSGT00390000017010"/>
<dbReference type="GeneID" id="101165592"/>
<dbReference type="Pfam" id="PF15335">
    <property type="entry name" value="CAAP1"/>
    <property type="match status" value="1"/>
</dbReference>
<proteinExistence type="predicted"/>
<accession>H2LH45</accession>
<dbReference type="AlphaFoldDB" id="H2LH45"/>
<dbReference type="HOGENOM" id="CLU_078683_1_0_1"/>
<dbReference type="PANTHER" id="PTHR14740:SF3">
    <property type="entry name" value="CASPASE ACTIVITY AND APOPTOSIS INHIBITOR 1"/>
    <property type="match status" value="1"/>
</dbReference>
<dbReference type="STRING" id="8090.ENSORLP00000005299"/>
<feature type="compositionally biased region" description="Polar residues" evidence="1">
    <location>
        <begin position="139"/>
        <end position="153"/>
    </location>
</feature>
<keyword evidence="3" id="KW-1185">Reference proteome</keyword>
<dbReference type="Proteomes" id="UP000001038">
    <property type="component" value="Chromosome 18"/>
</dbReference>
<dbReference type="OMA" id="QVPEKKD"/>
<feature type="compositionally biased region" description="Basic and acidic residues" evidence="1">
    <location>
        <begin position="154"/>
        <end position="168"/>
    </location>
</feature>
<organism evidence="2 3">
    <name type="scientific">Oryzias latipes</name>
    <name type="common">Japanese rice fish</name>
    <name type="synonym">Japanese killifish</name>
    <dbReference type="NCBI Taxonomy" id="8090"/>
    <lineage>
        <taxon>Eukaryota</taxon>
        <taxon>Metazoa</taxon>
        <taxon>Chordata</taxon>
        <taxon>Craniata</taxon>
        <taxon>Vertebrata</taxon>
        <taxon>Euteleostomi</taxon>
        <taxon>Actinopterygii</taxon>
        <taxon>Neopterygii</taxon>
        <taxon>Teleostei</taxon>
        <taxon>Neoteleostei</taxon>
        <taxon>Acanthomorphata</taxon>
        <taxon>Ovalentaria</taxon>
        <taxon>Atherinomorphae</taxon>
        <taxon>Beloniformes</taxon>
        <taxon>Adrianichthyidae</taxon>
        <taxon>Oryziinae</taxon>
        <taxon>Oryzias</taxon>
    </lineage>
</organism>
<dbReference type="InParanoid" id="H2LH45"/>
<sequence length="328" mass="36019">MLKKKSSNSEKKRKHHCSEERHEGIKRRSSESHREDSKDELADLDLDRVGSDIEEGGLDLSLPFKPIMAYIGNKREMLEQCFRVLGEKKLQKMLPDELKECSVKEIQELCWEQLEPIPEENLIQILAGEDLLSGRENSEGSLESQQDNIVDSTSYHKETTKTEDHKQEVGGTGEESDVLCINAYDSDIEAPKEEPSTKPACDKAAGSQKPLAGSQKPLAGSQKPLAWSQKTLAEPRPKKDILSDIDKSVSEILSLSSASSTDASTDRSAPPSGIGDATPSGPPPCGDPTVCRPSAQQLELLELEMRARAIKALMKASDGKQRCLPTTI</sequence>
<dbReference type="Bgee" id="ENSORLG00000004231">
    <property type="expression patterns" value="Expressed in gastrula and 14 other cell types or tissues"/>
</dbReference>
<feature type="compositionally biased region" description="Basic and acidic residues" evidence="1">
    <location>
        <begin position="17"/>
        <end position="46"/>
    </location>
</feature>